<feature type="transmembrane region" description="Helical" evidence="8">
    <location>
        <begin position="145"/>
        <end position="165"/>
    </location>
</feature>
<evidence type="ECO:0000256" key="5">
    <source>
        <dbReference type="ARBA" id="ARBA00022970"/>
    </source>
</evidence>
<dbReference type="Pfam" id="PF00324">
    <property type="entry name" value="AA_permease"/>
    <property type="match status" value="1"/>
</dbReference>
<evidence type="ECO:0000256" key="1">
    <source>
        <dbReference type="ARBA" id="ARBA00004141"/>
    </source>
</evidence>
<protein>
    <submittedName>
        <fullName evidence="10">Lysine/arginine permease</fullName>
    </submittedName>
</protein>
<feature type="transmembrane region" description="Helical" evidence="8">
    <location>
        <begin position="91"/>
        <end position="108"/>
    </location>
</feature>
<comment type="similarity">
    <text evidence="2">Belongs to the amino acid-polyamine-organocation (APC) superfamily. YAT (TC 2.A.3.10) family.</text>
</comment>
<sequence length="566" mass="62895">MVLLKEKPRTIGTDSDNSIYKDIEQSITPPSDKNEIFIDQINNDRITEYDSHGEVKRDLKARHVTMIGIGGTIGTGLFISTGHLLSQTGPVMSLISFLFVTTICFSVTQSLGEMATYIPVSGSFVQFITRWVSKSCGAANGWLYGWSWAITFGLELSIVGQVIQFWTDAIPLAAWISIFFVLLTALNLFPVKFYGEIEFWMASIKLTAVIGWIIYAFCMVCGAGKTGPVGFRYWRNGYAWGDGMIVSNNGKYAIAFINGLINAVFTFQGTELVAITAGEASPKALKSAIRKVMFRILVFYVLCMLFIGLLVPYNDPKLTENGGFTRNSPFLIAMENSGTKVLPHIFNAVIVTTIISAGNSTVYAGSRIFYGLAESGVAPKIFLSTTKAGVPYVAVLFTAAFGALGYLVVSNDGTVVFNWLLNIAATAGLVAWGFISVSHIRFMQVLKQRGISRDTLPFKAFFMPYSAYYAAIVVFTVALIQGFTVFWDFNATDFFTAYVSLIVFVVWWIMFHFFFFGFGKQAWKWSNVLIPLEECDIDTGVRDINDIEFDVPPPKNLWEKFWLIIA</sequence>
<evidence type="ECO:0000256" key="6">
    <source>
        <dbReference type="ARBA" id="ARBA00022989"/>
    </source>
</evidence>
<comment type="caution">
    <text evidence="10">The sequence shown here is derived from an EMBL/GenBank/DDBJ whole genome shotgun (WGS) entry which is preliminary data.</text>
</comment>
<dbReference type="PANTHER" id="PTHR43341:SF4">
    <property type="entry name" value="ARGININE PERMEASE CAN1-RELATED"/>
    <property type="match status" value="1"/>
</dbReference>
<dbReference type="AlphaFoldDB" id="A0AB34PNB0"/>
<dbReference type="FunFam" id="1.20.1740.10:FF:000001">
    <property type="entry name" value="Amino acid permease"/>
    <property type="match status" value="1"/>
</dbReference>
<feature type="transmembrane region" description="Helical" evidence="8">
    <location>
        <begin position="64"/>
        <end position="85"/>
    </location>
</feature>
<dbReference type="EMBL" id="AJIX01000033">
    <property type="protein sequence ID" value="KGR07308.1"/>
    <property type="molecule type" value="Genomic_DNA"/>
</dbReference>
<dbReference type="Gene3D" id="1.20.1740.10">
    <property type="entry name" value="Amino acid/polyamine transporter I"/>
    <property type="match status" value="1"/>
</dbReference>
<organism evidence="10 11">
    <name type="scientific">Candida albicans P78048</name>
    <dbReference type="NCBI Taxonomy" id="1094989"/>
    <lineage>
        <taxon>Eukaryota</taxon>
        <taxon>Fungi</taxon>
        <taxon>Dikarya</taxon>
        <taxon>Ascomycota</taxon>
        <taxon>Saccharomycotina</taxon>
        <taxon>Pichiomycetes</taxon>
        <taxon>Debaryomycetaceae</taxon>
        <taxon>Candida/Lodderomyces clade</taxon>
        <taxon>Candida</taxon>
    </lineage>
</organism>
<evidence type="ECO:0000256" key="3">
    <source>
        <dbReference type="ARBA" id="ARBA00022448"/>
    </source>
</evidence>
<keyword evidence="6 8" id="KW-1133">Transmembrane helix</keyword>
<evidence type="ECO:0000256" key="4">
    <source>
        <dbReference type="ARBA" id="ARBA00022692"/>
    </source>
</evidence>
<feature type="transmembrane region" description="Helical" evidence="8">
    <location>
        <begin position="345"/>
        <end position="370"/>
    </location>
</feature>
<keyword evidence="5" id="KW-0029">Amino-acid transport</keyword>
<dbReference type="GO" id="GO:0015171">
    <property type="term" value="F:amino acid transmembrane transporter activity"/>
    <property type="evidence" value="ECO:0007669"/>
    <property type="project" value="UniProtKB-ARBA"/>
</dbReference>
<feature type="transmembrane region" description="Helical" evidence="8">
    <location>
        <begin position="415"/>
        <end position="440"/>
    </location>
</feature>
<dbReference type="InterPro" id="IPR004840">
    <property type="entry name" value="Amino_acid_permease_CS"/>
</dbReference>
<accession>A0AB34PNB0</accession>
<keyword evidence="4 8" id="KW-0812">Transmembrane</keyword>
<dbReference type="Proteomes" id="UP000030161">
    <property type="component" value="Unassembled WGS sequence"/>
</dbReference>
<feature type="transmembrane region" description="Helical" evidence="8">
    <location>
        <begin position="172"/>
        <end position="193"/>
    </location>
</feature>
<keyword evidence="7 8" id="KW-0472">Membrane</keyword>
<feature type="transmembrane region" description="Helical" evidence="8">
    <location>
        <begin position="292"/>
        <end position="313"/>
    </location>
</feature>
<feature type="transmembrane region" description="Helical" evidence="8">
    <location>
        <begin position="495"/>
        <end position="516"/>
    </location>
</feature>
<dbReference type="PROSITE" id="PS00218">
    <property type="entry name" value="AMINO_ACID_PERMEASE_1"/>
    <property type="match status" value="1"/>
</dbReference>
<feature type="transmembrane region" description="Helical" evidence="8">
    <location>
        <begin position="390"/>
        <end position="409"/>
    </location>
</feature>
<gene>
    <name evidence="10" type="ORF">MG3_04584</name>
</gene>
<evidence type="ECO:0000256" key="8">
    <source>
        <dbReference type="SAM" id="Phobius"/>
    </source>
</evidence>
<dbReference type="PANTHER" id="PTHR43341">
    <property type="entry name" value="AMINO ACID PERMEASE"/>
    <property type="match status" value="1"/>
</dbReference>
<evidence type="ECO:0000313" key="11">
    <source>
        <dbReference type="Proteomes" id="UP000030161"/>
    </source>
</evidence>
<dbReference type="InterPro" id="IPR004841">
    <property type="entry name" value="AA-permease/SLC12A_dom"/>
</dbReference>
<feature type="transmembrane region" description="Helical" evidence="8">
    <location>
        <begin position="199"/>
        <end position="223"/>
    </location>
</feature>
<keyword evidence="3" id="KW-0813">Transport</keyword>
<feature type="domain" description="Amino acid permease/ SLC12A" evidence="9">
    <location>
        <begin position="63"/>
        <end position="514"/>
    </location>
</feature>
<dbReference type="PIRSF" id="PIRSF006060">
    <property type="entry name" value="AA_transporter"/>
    <property type="match status" value="1"/>
</dbReference>
<dbReference type="GO" id="GO:0016020">
    <property type="term" value="C:membrane"/>
    <property type="evidence" value="ECO:0007669"/>
    <property type="project" value="UniProtKB-SubCell"/>
</dbReference>
<evidence type="ECO:0000313" key="10">
    <source>
        <dbReference type="EMBL" id="KGR07308.1"/>
    </source>
</evidence>
<evidence type="ECO:0000259" key="9">
    <source>
        <dbReference type="Pfam" id="PF00324"/>
    </source>
</evidence>
<evidence type="ECO:0000256" key="7">
    <source>
        <dbReference type="ARBA" id="ARBA00023136"/>
    </source>
</evidence>
<name>A0AB34PNB0_CANAX</name>
<feature type="transmembrane region" description="Helical" evidence="8">
    <location>
        <begin position="461"/>
        <end position="483"/>
    </location>
</feature>
<dbReference type="InterPro" id="IPR050524">
    <property type="entry name" value="APC_YAT"/>
</dbReference>
<comment type="subcellular location">
    <subcellularLocation>
        <location evidence="1">Membrane</location>
        <topology evidence="1">Multi-pass membrane protein</topology>
    </subcellularLocation>
</comment>
<evidence type="ECO:0000256" key="2">
    <source>
        <dbReference type="ARBA" id="ARBA00006983"/>
    </source>
</evidence>
<reference evidence="10 11" key="1">
    <citation type="submission" date="2013-12" db="EMBL/GenBank/DDBJ databases">
        <title>The Genome Sequence of Candida albicans P78048.</title>
        <authorList>
            <consortium name="The Broad Institute Genome Sequencing Platform"/>
            <consortium name="The Broad Institute Genome Sequencing Center for Infectious Disease"/>
            <person name="Cuomo C."/>
            <person name="Bennett R."/>
            <person name="Hirakawa M."/>
            <person name="Noverr M."/>
            <person name="Mitchell A."/>
            <person name="Young S.K."/>
            <person name="Zeng Q."/>
            <person name="Gargeya S."/>
            <person name="Fitzgerald M."/>
            <person name="Abouelleil A."/>
            <person name="Alvarado L."/>
            <person name="Berlin A.M."/>
            <person name="Chapman S.B."/>
            <person name="Dewar J."/>
            <person name="Goldberg J."/>
            <person name="Griggs A."/>
            <person name="Gujja S."/>
            <person name="Hansen M."/>
            <person name="Howarth C."/>
            <person name="Imamovic A."/>
            <person name="Larimer J."/>
            <person name="McCowan C."/>
            <person name="Murphy C."/>
            <person name="Pearson M."/>
            <person name="Priest M."/>
            <person name="Roberts A."/>
            <person name="Saif S."/>
            <person name="Shea T."/>
            <person name="Sykes S."/>
            <person name="Wortman J."/>
            <person name="Nusbaum C."/>
            <person name="Birren B."/>
        </authorList>
    </citation>
    <scope>NUCLEOTIDE SEQUENCE [LARGE SCALE GENOMIC DNA]</scope>
    <source>
        <strain evidence="10 11">P78048</strain>
    </source>
</reference>
<proteinExistence type="inferred from homology"/>